<evidence type="ECO:0000256" key="7">
    <source>
        <dbReference type="ARBA" id="ARBA00025769"/>
    </source>
</evidence>
<dbReference type="GO" id="GO:0006308">
    <property type="term" value="P:DNA catabolic process"/>
    <property type="evidence" value="ECO:0007669"/>
    <property type="project" value="TreeGrafter"/>
</dbReference>
<accession>K1QXP9</accession>
<dbReference type="AlphaFoldDB" id="K1QXP9"/>
<reference evidence="8" key="1">
    <citation type="journal article" date="2012" name="Nature">
        <title>The oyster genome reveals stress adaptation and complexity of shell formation.</title>
        <authorList>
            <person name="Zhang G."/>
            <person name="Fang X."/>
            <person name="Guo X."/>
            <person name="Li L."/>
            <person name="Luo R."/>
            <person name="Xu F."/>
            <person name="Yang P."/>
            <person name="Zhang L."/>
            <person name="Wang X."/>
            <person name="Qi H."/>
            <person name="Xiong Z."/>
            <person name="Que H."/>
            <person name="Xie Y."/>
            <person name="Holland P.W."/>
            <person name="Paps J."/>
            <person name="Zhu Y."/>
            <person name="Wu F."/>
            <person name="Chen Y."/>
            <person name="Wang J."/>
            <person name="Peng C."/>
            <person name="Meng J."/>
            <person name="Yang L."/>
            <person name="Liu J."/>
            <person name="Wen B."/>
            <person name="Zhang N."/>
            <person name="Huang Z."/>
            <person name="Zhu Q."/>
            <person name="Feng Y."/>
            <person name="Mount A."/>
            <person name="Hedgecock D."/>
            <person name="Xu Z."/>
            <person name="Liu Y."/>
            <person name="Domazet-Loso T."/>
            <person name="Du Y."/>
            <person name="Sun X."/>
            <person name="Zhang S."/>
            <person name="Liu B."/>
            <person name="Cheng P."/>
            <person name="Jiang X."/>
            <person name="Li J."/>
            <person name="Fan D."/>
            <person name="Wang W."/>
            <person name="Fu W."/>
            <person name="Wang T."/>
            <person name="Wang B."/>
            <person name="Zhang J."/>
            <person name="Peng Z."/>
            <person name="Li Y."/>
            <person name="Li N."/>
            <person name="Wang J."/>
            <person name="Chen M."/>
            <person name="He Y."/>
            <person name="Tan F."/>
            <person name="Song X."/>
            <person name="Zheng Q."/>
            <person name="Huang R."/>
            <person name="Yang H."/>
            <person name="Du X."/>
            <person name="Chen L."/>
            <person name="Yang M."/>
            <person name="Gaffney P.M."/>
            <person name="Wang S."/>
            <person name="Luo L."/>
            <person name="She Z."/>
            <person name="Ming Y."/>
            <person name="Huang W."/>
            <person name="Zhang S."/>
            <person name="Huang B."/>
            <person name="Zhang Y."/>
            <person name="Qu T."/>
            <person name="Ni P."/>
            <person name="Miao G."/>
            <person name="Wang J."/>
            <person name="Wang Q."/>
            <person name="Steinberg C.E."/>
            <person name="Wang H."/>
            <person name="Li N."/>
            <person name="Qian L."/>
            <person name="Zhang G."/>
            <person name="Li Y."/>
            <person name="Yang H."/>
            <person name="Liu X."/>
            <person name="Wang J."/>
            <person name="Yin Y."/>
            <person name="Wang J."/>
        </authorList>
    </citation>
    <scope>NUCLEOTIDE SEQUENCE [LARGE SCALE GENOMIC DNA]</scope>
    <source>
        <strain evidence="8">05x7-T-G4-1.051#20</strain>
    </source>
</reference>
<evidence type="ECO:0000256" key="4">
    <source>
        <dbReference type="ARBA" id="ARBA00022801"/>
    </source>
</evidence>
<dbReference type="PANTHER" id="PTHR13058">
    <property type="entry name" value="THREE PRIME REPAIR EXONUCLEASE 1, 2"/>
    <property type="match status" value="1"/>
</dbReference>
<dbReference type="GO" id="GO:0005737">
    <property type="term" value="C:cytoplasm"/>
    <property type="evidence" value="ECO:0007669"/>
    <property type="project" value="TreeGrafter"/>
</dbReference>
<evidence type="ECO:0000256" key="2">
    <source>
        <dbReference type="ARBA" id="ARBA00022722"/>
    </source>
</evidence>
<dbReference type="GO" id="GO:0003676">
    <property type="term" value="F:nucleic acid binding"/>
    <property type="evidence" value="ECO:0007669"/>
    <property type="project" value="InterPro"/>
</dbReference>
<dbReference type="PANTHER" id="PTHR13058:SF22">
    <property type="entry name" value="EXODEOXYRIBONUCLEASE III"/>
    <property type="match status" value="1"/>
</dbReference>
<keyword evidence="4" id="KW-0378">Hydrolase</keyword>
<comment type="cofactor">
    <cofactor evidence="1">
        <name>Mg(2+)</name>
        <dbReference type="ChEBI" id="CHEBI:18420"/>
    </cofactor>
</comment>
<gene>
    <name evidence="8" type="ORF">CGI_10028428</name>
</gene>
<keyword evidence="2" id="KW-0540">Nuclease</keyword>
<dbReference type="InterPro" id="IPR036397">
    <property type="entry name" value="RNaseH_sf"/>
</dbReference>
<dbReference type="InterPro" id="IPR057617">
    <property type="entry name" value="PML_C"/>
</dbReference>
<comment type="similarity">
    <text evidence="7">Belongs to the exonuclease superfamily. TREX family.</text>
</comment>
<dbReference type="Pfam" id="PF00929">
    <property type="entry name" value="RNase_T"/>
    <property type="match status" value="1"/>
</dbReference>
<dbReference type="Pfam" id="PF25244">
    <property type="entry name" value="PML_C"/>
    <property type="match status" value="1"/>
</dbReference>
<dbReference type="GO" id="GO:0046872">
    <property type="term" value="F:metal ion binding"/>
    <property type="evidence" value="ECO:0007669"/>
    <property type="project" value="UniProtKB-KW"/>
</dbReference>
<evidence type="ECO:0000256" key="6">
    <source>
        <dbReference type="ARBA" id="ARBA00022842"/>
    </source>
</evidence>
<sequence length="348" mass="38848">MVAQNKHNPAGVEVGLDAMWKHPFGDHSSCSDWCTHKEDPHKQYKHLPFGQCLTDKNLQEALAGIFKKYKSHSKKIAELARTSHITQIAAAAGELHFSCYVFPRIAISSQSASVTGISVRNGIMYHHGKRVDSKSISTAVDMLLDFCQTFQKKIILVGHNVESFDSPILMYALDRCKKLESFTNIVDGFLDTLKFFRIERPGLSSYRQEYLCKNLAGIDYDAHDALSDVLSLQSLINFLNIGLENVNARTASLTSVSAVDFYRYSNVVQSNLPSLQPLIGQKIISCPIAKKIAGSGLQLKHLELAYSRDPVEGIYYLFSEQCGKSVRVSKSRKVTGKLVEYFASLRES</sequence>
<dbReference type="CDD" id="cd06127">
    <property type="entry name" value="DEDDh"/>
    <property type="match status" value="1"/>
</dbReference>
<dbReference type="Gene3D" id="3.30.420.10">
    <property type="entry name" value="Ribonuclease H-like superfamily/Ribonuclease H"/>
    <property type="match status" value="1"/>
</dbReference>
<dbReference type="SUPFAM" id="SSF53098">
    <property type="entry name" value="Ribonuclease H-like"/>
    <property type="match status" value="1"/>
</dbReference>
<evidence type="ECO:0000256" key="5">
    <source>
        <dbReference type="ARBA" id="ARBA00022839"/>
    </source>
</evidence>
<evidence type="ECO:0000256" key="1">
    <source>
        <dbReference type="ARBA" id="ARBA00001946"/>
    </source>
</evidence>
<organism evidence="8">
    <name type="scientific">Magallana gigas</name>
    <name type="common">Pacific oyster</name>
    <name type="synonym">Crassostrea gigas</name>
    <dbReference type="NCBI Taxonomy" id="29159"/>
    <lineage>
        <taxon>Eukaryota</taxon>
        <taxon>Metazoa</taxon>
        <taxon>Spiralia</taxon>
        <taxon>Lophotrochozoa</taxon>
        <taxon>Mollusca</taxon>
        <taxon>Bivalvia</taxon>
        <taxon>Autobranchia</taxon>
        <taxon>Pteriomorphia</taxon>
        <taxon>Ostreida</taxon>
        <taxon>Ostreoidea</taxon>
        <taxon>Ostreidae</taxon>
        <taxon>Magallana</taxon>
    </lineage>
</organism>
<evidence type="ECO:0000256" key="3">
    <source>
        <dbReference type="ARBA" id="ARBA00022723"/>
    </source>
</evidence>
<dbReference type="InterPro" id="IPR012337">
    <property type="entry name" value="RNaseH-like_sf"/>
</dbReference>
<dbReference type="InterPro" id="IPR013520">
    <property type="entry name" value="Ribonucl_H"/>
</dbReference>
<dbReference type="SMART" id="SM00479">
    <property type="entry name" value="EXOIII"/>
    <property type="match status" value="1"/>
</dbReference>
<keyword evidence="3" id="KW-0479">Metal-binding</keyword>
<keyword evidence="5" id="KW-0269">Exonuclease</keyword>
<protein>
    <submittedName>
        <fullName evidence="8">Uncharacterized protein</fullName>
    </submittedName>
</protein>
<dbReference type="InParanoid" id="K1QXP9"/>
<dbReference type="EMBL" id="JH816866">
    <property type="protein sequence ID" value="EKC41682.1"/>
    <property type="molecule type" value="Genomic_DNA"/>
</dbReference>
<keyword evidence="6" id="KW-0460">Magnesium</keyword>
<name>K1QXP9_MAGGI</name>
<proteinExistence type="inferred from homology"/>
<dbReference type="HOGENOM" id="CLU_797532_0_0_1"/>
<dbReference type="GO" id="GO:0008296">
    <property type="term" value="F:3'-5'-DNA exonuclease activity"/>
    <property type="evidence" value="ECO:0007669"/>
    <property type="project" value="TreeGrafter"/>
</dbReference>
<evidence type="ECO:0000313" key="8">
    <source>
        <dbReference type="EMBL" id="EKC41682.1"/>
    </source>
</evidence>
<dbReference type="InterPro" id="IPR040393">
    <property type="entry name" value="TREX1/2"/>
</dbReference>